<dbReference type="EMBL" id="VSSQ01018194">
    <property type="protein sequence ID" value="MPM61176.1"/>
    <property type="molecule type" value="Genomic_DNA"/>
</dbReference>
<protein>
    <recommendedName>
        <fullName evidence="1">DUF4922 domain-containing protein</fullName>
    </recommendedName>
</protein>
<name>A0A645B7Y1_9ZZZZ</name>
<sequence>MENVIVKELVVEGFPFKVQFNPARIVSSSAKVDAKSITERKCFLCSENRPAVQKGLDYVYKGDFQNPYTVLVNPFPIFPRHLTIPMLAHTDQLIGGRMGAMLSLANQLDGYTLFYNGPKCGASAPDHFHFQAGNKGFLTIEEHLHKMEKEVLFTNEIATVSSVKGVFRGLVAIESSEAEEAERLFGLLFSRLPVKEGEKEPMVNILCWYENGVYVILLYVRDKHRPSHYFAEGDANILLSPASVDLGGVLITPLEKDFHKMDETLIAEILDEICVSEGENLDIIDKIKTVLR</sequence>
<dbReference type="AlphaFoldDB" id="A0A645B7Y1"/>
<evidence type="ECO:0000313" key="2">
    <source>
        <dbReference type="EMBL" id="MPM61176.1"/>
    </source>
</evidence>
<gene>
    <name evidence="2" type="ORF">SDC9_108032</name>
</gene>
<reference evidence="2" key="1">
    <citation type="submission" date="2019-08" db="EMBL/GenBank/DDBJ databases">
        <authorList>
            <person name="Kucharzyk K."/>
            <person name="Murdoch R.W."/>
            <person name="Higgins S."/>
            <person name="Loffler F."/>
        </authorList>
    </citation>
    <scope>NUCLEOTIDE SEQUENCE</scope>
</reference>
<evidence type="ECO:0000259" key="1">
    <source>
        <dbReference type="Pfam" id="PF16269"/>
    </source>
</evidence>
<dbReference type="InterPro" id="IPR046320">
    <property type="entry name" value="DUF4922"/>
</dbReference>
<comment type="caution">
    <text evidence="2">The sequence shown here is derived from an EMBL/GenBank/DDBJ whole genome shotgun (WGS) entry which is preliminary data.</text>
</comment>
<proteinExistence type="predicted"/>
<dbReference type="Pfam" id="PF16269">
    <property type="entry name" value="DUF4922"/>
    <property type="match status" value="1"/>
</dbReference>
<organism evidence="2">
    <name type="scientific">bioreactor metagenome</name>
    <dbReference type="NCBI Taxonomy" id="1076179"/>
    <lineage>
        <taxon>unclassified sequences</taxon>
        <taxon>metagenomes</taxon>
        <taxon>ecological metagenomes</taxon>
    </lineage>
</organism>
<accession>A0A645B7Y1</accession>
<feature type="domain" description="DUF4922" evidence="1">
    <location>
        <begin position="2"/>
        <end position="134"/>
    </location>
</feature>